<dbReference type="InterPro" id="IPR058649">
    <property type="entry name" value="CzcB_C"/>
</dbReference>
<dbReference type="InterPro" id="IPR006143">
    <property type="entry name" value="RND_pump_MFP"/>
</dbReference>
<dbReference type="PANTHER" id="PTHR30097">
    <property type="entry name" value="CATION EFFLUX SYSTEM PROTEIN CUSB"/>
    <property type="match status" value="1"/>
</dbReference>
<dbReference type="InterPro" id="IPR051909">
    <property type="entry name" value="MFP_Cation_Efflux"/>
</dbReference>
<sequence length="588" mass="64958">MKSVNKYSLLLALGMLLAGVGIGKIFLAPKEESQVHEGHGNESKTQEWTCSMHPQIRQKEPGKCPLCGMDLIPVTEESGEENPMALKMSPTAMQLAQVRTQIVKEGLPTKRTSLNGKVKEDERAVYTQTAHIGGRVEKLLVNYSGEYVKKGQVLAYVYAPELIGAQRELLETYKMRERHPELFRAAKRKLKYWKLTEGQINKILSSREPIERFAIRSDVNGTVMMKNLNLGDYIKRGQTLWQVADLSRLWVLLDVHESDMPWVKTGDAVTFTVPSLPGKTFEAEIDFIDPIIGGRTRVAEARLDIKNPEGDLKPNMLVSAEVGSDLGSDTPSIVVPKSAVMWTGRQSVVYVKEEKPTGVYFTMRKVILGPGLGDSYVIAEGLAEGEEIAVSGTFNIDAAAQLAGKPSMMNPEGGEMPMGHQHGGHSMQGSDQVQKVSEPIAVSDKAKEALKSVIGEYFKLKDALVNDRFEEAKTEASNLAGAIKKVSHGAFEGEGHQLWMSKSGEATKALDLMAKSADIEKARLEFIAVSDAFISLAKAFRPEQLYLQYCPMANQDKGAFWLSDSEEVLNPYFGEMMLRCGEVREVLK</sequence>
<feature type="domain" description="CusB-like beta-barrel" evidence="7">
    <location>
        <begin position="249"/>
        <end position="323"/>
    </location>
</feature>
<dbReference type="EMBL" id="AP025322">
    <property type="protein sequence ID" value="BDD12938.1"/>
    <property type="molecule type" value="Genomic_DNA"/>
</dbReference>
<dbReference type="Pfam" id="PF19335">
    <property type="entry name" value="HMBD"/>
    <property type="match status" value="1"/>
</dbReference>
<dbReference type="InterPro" id="IPR045800">
    <property type="entry name" value="HMBD"/>
</dbReference>
<evidence type="ECO:0000259" key="3">
    <source>
        <dbReference type="Pfam" id="PF11827"/>
    </source>
</evidence>
<feature type="domain" description="CusB-like three alpha-helical bundle" evidence="5">
    <location>
        <begin position="161"/>
        <end position="209"/>
    </location>
</feature>
<dbReference type="Pfam" id="PF25919">
    <property type="entry name" value="BSH_CusB"/>
    <property type="match status" value="1"/>
</dbReference>
<feature type="domain" description="CusB-like barrel-sandwich hybrid" evidence="6">
    <location>
        <begin position="130"/>
        <end position="244"/>
    </location>
</feature>
<gene>
    <name evidence="9" type="ORF">FUAX_53700</name>
</gene>
<dbReference type="RefSeq" id="WP_338396111.1">
    <property type="nucleotide sequence ID" value="NZ_AP025322.1"/>
</dbReference>
<dbReference type="Pfam" id="PF25975">
    <property type="entry name" value="CzcB_C"/>
    <property type="match status" value="1"/>
</dbReference>
<evidence type="ECO:0000259" key="6">
    <source>
        <dbReference type="Pfam" id="PF25919"/>
    </source>
</evidence>
<keyword evidence="2" id="KW-0813">Transport</keyword>
<keyword evidence="10" id="KW-1185">Reference proteome</keyword>
<geneLocation type="plasmid" evidence="9 10">
    <name>pFA8</name>
</geneLocation>
<dbReference type="AlphaFoldDB" id="A0AAU9DAK1"/>
<dbReference type="PANTHER" id="PTHR30097:SF15">
    <property type="entry name" value="CATION EFFLUX SYSTEM PROTEIN CUSB"/>
    <property type="match status" value="1"/>
</dbReference>
<comment type="similarity">
    <text evidence="1">Belongs to the membrane fusion protein (MFP) (TC 8.A.1) family.</text>
</comment>
<dbReference type="GO" id="GO:0030288">
    <property type="term" value="C:outer membrane-bounded periplasmic space"/>
    <property type="evidence" value="ECO:0007669"/>
    <property type="project" value="TreeGrafter"/>
</dbReference>
<evidence type="ECO:0000313" key="10">
    <source>
        <dbReference type="Proteomes" id="UP001348817"/>
    </source>
</evidence>
<proteinExistence type="inferred from homology"/>
<dbReference type="InterPro" id="IPR058791">
    <property type="entry name" value="3HB_CusB"/>
</dbReference>
<dbReference type="InterPro" id="IPR058792">
    <property type="entry name" value="Beta-barrel_RND_2"/>
</dbReference>
<dbReference type="InterPro" id="IPR058790">
    <property type="entry name" value="BSH_CusB"/>
</dbReference>
<evidence type="ECO:0000256" key="2">
    <source>
        <dbReference type="ARBA" id="ARBA00022448"/>
    </source>
</evidence>
<feature type="domain" description="CzcB-like C-terminal circularly permuted SH3-like" evidence="8">
    <location>
        <begin position="333"/>
        <end position="395"/>
    </location>
</feature>
<dbReference type="Gene3D" id="2.40.420.20">
    <property type="match status" value="1"/>
</dbReference>
<dbReference type="Pfam" id="PF11827">
    <property type="entry name" value="DUF3347"/>
    <property type="match status" value="1"/>
</dbReference>
<dbReference type="InterPro" id="IPR021782">
    <property type="entry name" value="DUF3347"/>
</dbReference>
<name>A0AAU9DAK1_9BACT</name>
<dbReference type="Pfam" id="PF25954">
    <property type="entry name" value="Beta-barrel_RND_2"/>
    <property type="match status" value="1"/>
</dbReference>
<organism evidence="9 10">
    <name type="scientific">Fulvitalea axinellae</name>
    <dbReference type="NCBI Taxonomy" id="1182444"/>
    <lineage>
        <taxon>Bacteria</taxon>
        <taxon>Pseudomonadati</taxon>
        <taxon>Bacteroidota</taxon>
        <taxon>Cytophagia</taxon>
        <taxon>Cytophagales</taxon>
        <taxon>Persicobacteraceae</taxon>
        <taxon>Fulvitalea</taxon>
    </lineage>
</organism>
<feature type="domain" description="Heavy metal binding" evidence="4">
    <location>
        <begin position="48"/>
        <end position="74"/>
    </location>
</feature>
<evidence type="ECO:0000259" key="5">
    <source>
        <dbReference type="Pfam" id="PF25869"/>
    </source>
</evidence>
<evidence type="ECO:0000256" key="1">
    <source>
        <dbReference type="ARBA" id="ARBA00009477"/>
    </source>
</evidence>
<dbReference type="Gene3D" id="2.40.30.170">
    <property type="match status" value="1"/>
</dbReference>
<dbReference type="GO" id="GO:0016020">
    <property type="term" value="C:membrane"/>
    <property type="evidence" value="ECO:0007669"/>
    <property type="project" value="InterPro"/>
</dbReference>
<dbReference type="GO" id="GO:0060003">
    <property type="term" value="P:copper ion export"/>
    <property type="evidence" value="ECO:0007669"/>
    <property type="project" value="TreeGrafter"/>
</dbReference>
<dbReference type="KEGG" id="fax:FUAX_53700"/>
<dbReference type="NCBIfam" id="TIGR01730">
    <property type="entry name" value="RND_mfp"/>
    <property type="match status" value="1"/>
</dbReference>
<dbReference type="GO" id="GO:0022857">
    <property type="term" value="F:transmembrane transporter activity"/>
    <property type="evidence" value="ECO:0007669"/>
    <property type="project" value="InterPro"/>
</dbReference>
<dbReference type="SUPFAM" id="SSF111369">
    <property type="entry name" value="HlyD-like secretion proteins"/>
    <property type="match status" value="1"/>
</dbReference>
<evidence type="ECO:0000259" key="7">
    <source>
        <dbReference type="Pfam" id="PF25954"/>
    </source>
</evidence>
<reference evidence="9 10" key="1">
    <citation type="submission" date="2021-12" db="EMBL/GenBank/DDBJ databases">
        <title>Genome sequencing of bacteria with rrn-lacking chromosome and rrn-plasmid.</title>
        <authorList>
            <person name="Anda M."/>
            <person name="Iwasaki W."/>
        </authorList>
    </citation>
    <scope>NUCLEOTIDE SEQUENCE [LARGE SCALE GENOMIC DNA]</scope>
    <source>
        <strain evidence="9 10">DSM 100852</strain>
        <plasmid evidence="9 10">pFA8</plasmid>
    </source>
</reference>
<accession>A0AAU9DAK1</accession>
<dbReference type="FunFam" id="2.40.30.170:FF:000010">
    <property type="entry name" value="Efflux RND transporter periplasmic adaptor subunit"/>
    <property type="match status" value="1"/>
</dbReference>
<dbReference type="Gene3D" id="2.40.50.100">
    <property type="match status" value="1"/>
</dbReference>
<dbReference type="Pfam" id="PF25869">
    <property type="entry name" value="3HB_CusB"/>
    <property type="match status" value="1"/>
</dbReference>
<evidence type="ECO:0000259" key="8">
    <source>
        <dbReference type="Pfam" id="PF25975"/>
    </source>
</evidence>
<evidence type="ECO:0000259" key="4">
    <source>
        <dbReference type="Pfam" id="PF19335"/>
    </source>
</evidence>
<keyword evidence="9" id="KW-0614">Plasmid</keyword>
<dbReference type="GO" id="GO:0015679">
    <property type="term" value="P:plasma membrane copper ion transport"/>
    <property type="evidence" value="ECO:0007669"/>
    <property type="project" value="TreeGrafter"/>
</dbReference>
<evidence type="ECO:0000313" key="9">
    <source>
        <dbReference type="EMBL" id="BDD12938.1"/>
    </source>
</evidence>
<protein>
    <submittedName>
        <fullName evidence="9">Cation transporter</fullName>
    </submittedName>
</protein>
<dbReference type="GO" id="GO:0046914">
    <property type="term" value="F:transition metal ion binding"/>
    <property type="evidence" value="ECO:0007669"/>
    <property type="project" value="TreeGrafter"/>
</dbReference>
<feature type="domain" description="DUF3347" evidence="3">
    <location>
        <begin position="453"/>
        <end position="543"/>
    </location>
</feature>
<dbReference type="Proteomes" id="UP001348817">
    <property type="component" value="Plasmid pFA8"/>
</dbReference>